<protein>
    <recommendedName>
        <fullName evidence="6">Thioredoxin domain-containing protein</fullName>
    </recommendedName>
</protein>
<evidence type="ECO:0000256" key="1">
    <source>
        <dbReference type="ARBA" id="ARBA00022448"/>
    </source>
</evidence>
<evidence type="ECO:0000259" key="6">
    <source>
        <dbReference type="PROSITE" id="PS51352"/>
    </source>
</evidence>
<dbReference type="SUPFAM" id="SSF52833">
    <property type="entry name" value="Thioredoxin-like"/>
    <property type="match status" value="1"/>
</dbReference>
<dbReference type="PANTHER" id="PTHR45663">
    <property type="entry name" value="GEO12009P1"/>
    <property type="match status" value="1"/>
</dbReference>
<organism evidence="7 8">
    <name type="scientific">Sphagnum jensenii</name>
    <dbReference type="NCBI Taxonomy" id="128206"/>
    <lineage>
        <taxon>Eukaryota</taxon>
        <taxon>Viridiplantae</taxon>
        <taxon>Streptophyta</taxon>
        <taxon>Embryophyta</taxon>
        <taxon>Bryophyta</taxon>
        <taxon>Sphagnophytina</taxon>
        <taxon>Sphagnopsida</taxon>
        <taxon>Sphagnales</taxon>
        <taxon>Sphagnaceae</taxon>
        <taxon>Sphagnum</taxon>
    </lineage>
</organism>
<dbReference type="CDD" id="cd02947">
    <property type="entry name" value="TRX_family"/>
    <property type="match status" value="1"/>
</dbReference>
<dbReference type="EMBL" id="OZ020106">
    <property type="protein sequence ID" value="CAK9258719.1"/>
    <property type="molecule type" value="Genomic_DNA"/>
</dbReference>
<dbReference type="Pfam" id="PF00085">
    <property type="entry name" value="Thioredoxin"/>
    <property type="match status" value="1"/>
</dbReference>
<dbReference type="Proteomes" id="UP001497444">
    <property type="component" value="Chromosome 11"/>
</dbReference>
<evidence type="ECO:0000313" key="8">
    <source>
        <dbReference type="Proteomes" id="UP001497444"/>
    </source>
</evidence>
<dbReference type="PANTHER" id="PTHR45663:SF22">
    <property type="entry name" value="THIOREDOXIN X, CHLOROPLASTIC"/>
    <property type="match status" value="1"/>
</dbReference>
<dbReference type="InterPro" id="IPR036249">
    <property type="entry name" value="Thioredoxin-like_sf"/>
</dbReference>
<feature type="compositionally biased region" description="Low complexity" evidence="5">
    <location>
        <begin position="71"/>
        <end position="89"/>
    </location>
</feature>
<evidence type="ECO:0000313" key="7">
    <source>
        <dbReference type="EMBL" id="CAK9258719.1"/>
    </source>
</evidence>
<dbReference type="InterPro" id="IPR005746">
    <property type="entry name" value="Thioredoxin"/>
</dbReference>
<reference evidence="7" key="1">
    <citation type="submission" date="2024-02" db="EMBL/GenBank/DDBJ databases">
        <authorList>
            <consortium name="ELIXIR-Norway"/>
            <consortium name="Elixir Norway"/>
        </authorList>
    </citation>
    <scope>NUCLEOTIDE SEQUENCE</scope>
</reference>
<name>A0ABP0VWN9_9BRYO</name>
<keyword evidence="2" id="KW-0249">Electron transport</keyword>
<feature type="domain" description="Thioredoxin" evidence="6">
    <location>
        <begin position="95"/>
        <end position="210"/>
    </location>
</feature>
<evidence type="ECO:0000256" key="5">
    <source>
        <dbReference type="SAM" id="MobiDB-lite"/>
    </source>
</evidence>
<sequence>MMMLIQSVHFSSSSSSSATIAVAARLSSFTGHKNGHNIIQNRPQMVWSLRNRNTHKQQQKRQQLLVQRNKCCSNGSNSSSSSSSRLSSGMKNRVRVYGTRCKALSVTSEEEFEEVVMKSKVPVLVDFWASWCGPCKLVAPSMDKIEQKYSGQVKVVKIETDENPQLVEMYKVYGLPTLILFIDGKEVPGSRHEGAISFAKVESLLKSLLPTLVSS</sequence>
<accession>A0ABP0VWN9</accession>
<evidence type="ECO:0000256" key="2">
    <source>
        <dbReference type="ARBA" id="ARBA00022982"/>
    </source>
</evidence>
<dbReference type="InterPro" id="IPR017937">
    <property type="entry name" value="Thioredoxin_CS"/>
</dbReference>
<evidence type="ECO:0000256" key="4">
    <source>
        <dbReference type="ARBA" id="ARBA00023284"/>
    </source>
</evidence>
<proteinExistence type="predicted"/>
<keyword evidence="3" id="KW-1015">Disulfide bond</keyword>
<evidence type="ECO:0000256" key="3">
    <source>
        <dbReference type="ARBA" id="ARBA00023157"/>
    </source>
</evidence>
<gene>
    <name evidence="7" type="ORF">CSSPJE1EN1_LOCUS4197</name>
</gene>
<keyword evidence="8" id="KW-1185">Reference proteome</keyword>
<dbReference type="PROSITE" id="PS51352">
    <property type="entry name" value="THIOREDOXIN_2"/>
    <property type="match status" value="1"/>
</dbReference>
<dbReference type="Gene3D" id="3.40.30.10">
    <property type="entry name" value="Glutaredoxin"/>
    <property type="match status" value="1"/>
</dbReference>
<keyword evidence="4" id="KW-0676">Redox-active center</keyword>
<dbReference type="InterPro" id="IPR013766">
    <property type="entry name" value="Thioredoxin_domain"/>
</dbReference>
<dbReference type="PROSITE" id="PS00194">
    <property type="entry name" value="THIOREDOXIN_1"/>
    <property type="match status" value="1"/>
</dbReference>
<dbReference type="NCBIfam" id="TIGR01068">
    <property type="entry name" value="thioredoxin"/>
    <property type="match status" value="1"/>
</dbReference>
<keyword evidence="1" id="KW-0813">Transport</keyword>
<feature type="region of interest" description="Disordered" evidence="5">
    <location>
        <begin position="71"/>
        <end position="91"/>
    </location>
</feature>
<dbReference type="PRINTS" id="PR00421">
    <property type="entry name" value="THIOREDOXIN"/>
</dbReference>